<evidence type="ECO:0000313" key="8">
    <source>
        <dbReference type="Proteomes" id="UP000309033"/>
    </source>
</evidence>
<keyword evidence="8" id="KW-1185">Reference proteome</keyword>
<evidence type="ECO:0000259" key="6">
    <source>
        <dbReference type="Pfam" id="PF07291"/>
    </source>
</evidence>
<dbReference type="Proteomes" id="UP000309033">
    <property type="component" value="Unassembled WGS sequence"/>
</dbReference>
<organism evidence="7 8">
    <name type="scientific">Microbispora triticiradicis</name>
    <dbReference type="NCBI Taxonomy" id="2200763"/>
    <lineage>
        <taxon>Bacteria</taxon>
        <taxon>Bacillati</taxon>
        <taxon>Actinomycetota</taxon>
        <taxon>Actinomycetes</taxon>
        <taxon>Streptosporangiales</taxon>
        <taxon>Streptosporangiaceae</taxon>
        <taxon>Microbispora</taxon>
    </lineage>
</organism>
<dbReference type="Pfam" id="PF07291">
    <property type="entry name" value="MauE"/>
    <property type="match status" value="1"/>
</dbReference>
<reference evidence="7" key="1">
    <citation type="submission" date="2019-05" db="EMBL/GenBank/DDBJ databases">
        <title>Isolation, diversity and antifungal activity of Actinobacteria from wheat.</title>
        <authorList>
            <person name="Yu B."/>
        </authorList>
    </citation>
    <scope>NUCLEOTIDE SEQUENCE [LARGE SCALE GENOMIC DNA]</scope>
    <source>
        <strain evidence="7">NEAU-HEGS1-5</strain>
    </source>
</reference>
<name>A0A5R8YP57_9ACTN</name>
<dbReference type="AlphaFoldDB" id="A0A5R8YP57"/>
<dbReference type="GO" id="GO:0030416">
    <property type="term" value="P:methylamine metabolic process"/>
    <property type="evidence" value="ECO:0007669"/>
    <property type="project" value="InterPro"/>
</dbReference>
<feature type="transmembrane region" description="Helical" evidence="5">
    <location>
        <begin position="143"/>
        <end position="161"/>
    </location>
</feature>
<comment type="subcellular location">
    <subcellularLocation>
        <location evidence="1">Membrane</location>
        <topology evidence="1">Multi-pass membrane protein</topology>
    </subcellularLocation>
</comment>
<keyword evidence="3 5" id="KW-1133">Transmembrane helix</keyword>
<evidence type="ECO:0000256" key="2">
    <source>
        <dbReference type="ARBA" id="ARBA00022692"/>
    </source>
</evidence>
<comment type="caution">
    <text evidence="7">The sequence shown here is derived from an EMBL/GenBank/DDBJ whole genome shotgun (WGS) entry which is preliminary data.</text>
</comment>
<protein>
    <submittedName>
        <fullName evidence="7">Methylamine utilization protein MauE</fullName>
    </submittedName>
</protein>
<keyword evidence="4 5" id="KW-0472">Membrane</keyword>
<accession>A0A5R8YP57</accession>
<evidence type="ECO:0000256" key="3">
    <source>
        <dbReference type="ARBA" id="ARBA00022989"/>
    </source>
</evidence>
<evidence type="ECO:0000256" key="5">
    <source>
        <dbReference type="SAM" id="Phobius"/>
    </source>
</evidence>
<feature type="transmembrane region" description="Helical" evidence="5">
    <location>
        <begin position="73"/>
        <end position="97"/>
    </location>
</feature>
<evidence type="ECO:0000256" key="4">
    <source>
        <dbReference type="ARBA" id="ARBA00023136"/>
    </source>
</evidence>
<keyword evidence="2 5" id="KW-0812">Transmembrane</keyword>
<dbReference type="GO" id="GO:0016020">
    <property type="term" value="C:membrane"/>
    <property type="evidence" value="ECO:0007669"/>
    <property type="project" value="UniProtKB-SubCell"/>
</dbReference>
<feature type="transmembrane region" description="Helical" evidence="5">
    <location>
        <begin position="118"/>
        <end position="137"/>
    </location>
</feature>
<evidence type="ECO:0000313" key="7">
    <source>
        <dbReference type="EMBL" id="TLP55163.1"/>
    </source>
</evidence>
<feature type="domain" description="Methylamine utilisation protein MauE" evidence="6">
    <location>
        <begin position="5"/>
        <end position="131"/>
    </location>
</feature>
<evidence type="ECO:0000256" key="1">
    <source>
        <dbReference type="ARBA" id="ARBA00004141"/>
    </source>
</evidence>
<gene>
    <name evidence="7" type="ORF">FED44_25900</name>
</gene>
<sequence length="177" mass="18090">MTFPQHAVQVLLIAIFTVSASGKARDMGSFARSLEPLRVVPRAAVLPVAWAVVLAEGVTAVLLAASLARAWLAPYGLVLAAALLAVLTAGLVVALRSGRRARCHCFGRSGAVVGRRHVVRNLLLAAAALAVAPGEPAGFAPTGWFALAVLTGLAAAVLVIAMDDIVSLVTPVTDAGR</sequence>
<proteinExistence type="predicted"/>
<feature type="transmembrane region" description="Helical" evidence="5">
    <location>
        <begin position="43"/>
        <end position="67"/>
    </location>
</feature>
<dbReference type="UniPathway" id="UPA00895"/>
<dbReference type="InterPro" id="IPR009908">
    <property type="entry name" value="Methylamine_util_MauE"/>
</dbReference>
<feature type="transmembrane region" description="Helical" evidence="5">
    <location>
        <begin position="6"/>
        <end position="22"/>
    </location>
</feature>
<dbReference type="EMBL" id="VANP01000011">
    <property type="protein sequence ID" value="TLP55163.1"/>
    <property type="molecule type" value="Genomic_DNA"/>
</dbReference>